<dbReference type="EMBL" id="JBHLUE010000016">
    <property type="protein sequence ID" value="MFC0565946.1"/>
    <property type="molecule type" value="Genomic_DNA"/>
</dbReference>
<dbReference type="NCBIfam" id="TIGR02246">
    <property type="entry name" value="SgcJ/EcaC family oxidoreductase"/>
    <property type="match status" value="1"/>
</dbReference>
<keyword evidence="3" id="KW-1185">Reference proteome</keyword>
<proteinExistence type="predicted"/>
<dbReference type="Proteomes" id="UP001589894">
    <property type="component" value="Unassembled WGS sequence"/>
</dbReference>
<reference evidence="2 3" key="1">
    <citation type="submission" date="2024-09" db="EMBL/GenBank/DDBJ databases">
        <authorList>
            <person name="Sun Q."/>
            <person name="Mori K."/>
        </authorList>
    </citation>
    <scope>NUCLEOTIDE SEQUENCE [LARGE SCALE GENOMIC DNA]</scope>
    <source>
        <strain evidence="2 3">TBRC 2205</strain>
    </source>
</reference>
<evidence type="ECO:0000313" key="2">
    <source>
        <dbReference type="EMBL" id="MFC0565946.1"/>
    </source>
</evidence>
<evidence type="ECO:0000259" key="1">
    <source>
        <dbReference type="Pfam" id="PF14534"/>
    </source>
</evidence>
<dbReference type="RefSeq" id="WP_377340278.1">
    <property type="nucleotide sequence ID" value="NZ_JBHLUE010000016.1"/>
</dbReference>
<dbReference type="InterPro" id="IPR027843">
    <property type="entry name" value="DUF4440"/>
</dbReference>
<dbReference type="SUPFAM" id="SSF54427">
    <property type="entry name" value="NTF2-like"/>
    <property type="match status" value="1"/>
</dbReference>
<feature type="domain" description="DUF4440" evidence="1">
    <location>
        <begin position="11"/>
        <end position="125"/>
    </location>
</feature>
<evidence type="ECO:0000313" key="3">
    <source>
        <dbReference type="Proteomes" id="UP001589894"/>
    </source>
</evidence>
<organism evidence="2 3">
    <name type="scientific">Plantactinospora siamensis</name>
    <dbReference type="NCBI Taxonomy" id="555372"/>
    <lineage>
        <taxon>Bacteria</taxon>
        <taxon>Bacillati</taxon>
        <taxon>Actinomycetota</taxon>
        <taxon>Actinomycetes</taxon>
        <taxon>Micromonosporales</taxon>
        <taxon>Micromonosporaceae</taxon>
        <taxon>Plantactinospora</taxon>
    </lineage>
</organism>
<comment type="caution">
    <text evidence="2">The sequence shown here is derived from an EMBL/GenBank/DDBJ whole genome shotgun (WGS) entry which is preliminary data.</text>
</comment>
<dbReference type="InterPro" id="IPR011944">
    <property type="entry name" value="Steroid_delta5-4_isomerase"/>
</dbReference>
<dbReference type="Pfam" id="PF14534">
    <property type="entry name" value="DUF4440"/>
    <property type="match status" value="1"/>
</dbReference>
<protein>
    <submittedName>
        <fullName evidence="2">SgcJ/EcaC family oxidoreductase</fullName>
    </submittedName>
</protein>
<accession>A0ABV6NYU7</accession>
<sequence>MISVDAAQAAVRATLSRIAEAWTAGDPDRYAALFTEDADYTAFDGTRMAGRRAIADGHRALFAGIMRGSRMTMRPPDIRFVADDVAVACTVGGIIMSWQRGRTAPSAKRLSAVTFVLVRHEGDWSVTAFQNTRYRPWSRTIMGRLMSRTAAGGTR</sequence>
<gene>
    <name evidence="2" type="ORF">ACFFHU_17630</name>
</gene>
<dbReference type="InterPro" id="IPR032710">
    <property type="entry name" value="NTF2-like_dom_sf"/>
</dbReference>
<name>A0ABV6NYU7_9ACTN</name>
<dbReference type="Gene3D" id="3.10.450.50">
    <property type="match status" value="1"/>
</dbReference>